<proteinExistence type="predicted"/>
<accession>A0ABW3TE90</accession>
<dbReference type="EMBL" id="JBHTKR010000002">
    <property type="protein sequence ID" value="MFD1194045.1"/>
    <property type="molecule type" value="Genomic_DNA"/>
</dbReference>
<dbReference type="CDD" id="cd07251">
    <property type="entry name" value="VOC_like"/>
    <property type="match status" value="1"/>
</dbReference>
<evidence type="ECO:0000313" key="3">
    <source>
        <dbReference type="Proteomes" id="UP001597151"/>
    </source>
</evidence>
<dbReference type="Pfam" id="PF00903">
    <property type="entry name" value="Glyoxalase"/>
    <property type="match status" value="1"/>
</dbReference>
<dbReference type="PANTHER" id="PTHR36503:SF1">
    <property type="entry name" value="BLR2520 PROTEIN"/>
    <property type="match status" value="1"/>
</dbReference>
<name>A0ABW3TE90_9RHOB</name>
<reference evidence="3" key="1">
    <citation type="journal article" date="2019" name="Int. J. Syst. Evol. Microbiol.">
        <title>The Global Catalogue of Microorganisms (GCM) 10K type strain sequencing project: providing services to taxonomists for standard genome sequencing and annotation.</title>
        <authorList>
            <consortium name="The Broad Institute Genomics Platform"/>
            <consortium name="The Broad Institute Genome Sequencing Center for Infectious Disease"/>
            <person name="Wu L."/>
            <person name="Ma J."/>
        </authorList>
    </citation>
    <scope>NUCLEOTIDE SEQUENCE [LARGE SCALE GENOMIC DNA]</scope>
    <source>
        <strain evidence="3">CCUG 55328</strain>
    </source>
</reference>
<dbReference type="SUPFAM" id="SSF54593">
    <property type="entry name" value="Glyoxalase/Bleomycin resistance protein/Dihydroxybiphenyl dioxygenase"/>
    <property type="match status" value="1"/>
</dbReference>
<dbReference type="InterPro" id="IPR037523">
    <property type="entry name" value="VOC_core"/>
</dbReference>
<dbReference type="Gene3D" id="3.10.180.10">
    <property type="entry name" value="2,3-Dihydroxybiphenyl 1,2-Dioxygenase, domain 1"/>
    <property type="match status" value="1"/>
</dbReference>
<evidence type="ECO:0000313" key="2">
    <source>
        <dbReference type="EMBL" id="MFD1194045.1"/>
    </source>
</evidence>
<dbReference type="RefSeq" id="WP_380789409.1">
    <property type="nucleotide sequence ID" value="NZ_JBHTKR010000002.1"/>
</dbReference>
<keyword evidence="3" id="KW-1185">Reference proteome</keyword>
<protein>
    <submittedName>
        <fullName evidence="2">VOC family protein</fullName>
    </submittedName>
</protein>
<comment type="caution">
    <text evidence="2">The sequence shown here is derived from an EMBL/GenBank/DDBJ whole genome shotgun (WGS) entry which is preliminary data.</text>
</comment>
<dbReference type="InterPro" id="IPR004360">
    <property type="entry name" value="Glyas_Fos-R_dOase_dom"/>
</dbReference>
<sequence length="152" mass="16320">MEQRISLVTLAVTDIDRAAAFYEALGWTRADSAQGIRVFDLLGQSLALYPRADLARDMGLAETDLGTGGMTLACNTRTRAEVAAVMRRAEAAGARILRPAHDVFWGGHIGYFADPDGHVWEVAFNPFSPLAPDGAFRWAGYPDAGAQPPQSG</sequence>
<dbReference type="PANTHER" id="PTHR36503">
    <property type="entry name" value="BLR2520 PROTEIN"/>
    <property type="match status" value="1"/>
</dbReference>
<organism evidence="2 3">
    <name type="scientific">Seohaeicola saemankumensis</name>
    <dbReference type="NCBI Taxonomy" id="481181"/>
    <lineage>
        <taxon>Bacteria</taxon>
        <taxon>Pseudomonadati</taxon>
        <taxon>Pseudomonadota</taxon>
        <taxon>Alphaproteobacteria</taxon>
        <taxon>Rhodobacterales</taxon>
        <taxon>Roseobacteraceae</taxon>
        <taxon>Seohaeicola</taxon>
    </lineage>
</organism>
<dbReference type="PROSITE" id="PS51819">
    <property type="entry name" value="VOC"/>
    <property type="match status" value="1"/>
</dbReference>
<feature type="domain" description="VOC" evidence="1">
    <location>
        <begin position="4"/>
        <end position="125"/>
    </location>
</feature>
<evidence type="ECO:0000259" key="1">
    <source>
        <dbReference type="PROSITE" id="PS51819"/>
    </source>
</evidence>
<gene>
    <name evidence="2" type="ORF">ACFQ3C_05140</name>
</gene>
<dbReference type="InterPro" id="IPR029068">
    <property type="entry name" value="Glyas_Bleomycin-R_OHBP_Dase"/>
</dbReference>
<dbReference type="Proteomes" id="UP001597151">
    <property type="component" value="Unassembled WGS sequence"/>
</dbReference>